<dbReference type="OrthoDB" id="9811121at2"/>
<dbReference type="EMBL" id="CP018911">
    <property type="protein sequence ID" value="AZU04964.1"/>
    <property type="molecule type" value="Genomic_DNA"/>
</dbReference>
<evidence type="ECO:0000313" key="2">
    <source>
        <dbReference type="Proteomes" id="UP000286954"/>
    </source>
</evidence>
<dbReference type="InterPro" id="IPR016181">
    <property type="entry name" value="Acyl_CoA_acyltransferase"/>
</dbReference>
<dbReference type="CDD" id="cd07574">
    <property type="entry name" value="nitrilase_Rim1_like"/>
    <property type="match status" value="1"/>
</dbReference>
<dbReference type="SUPFAM" id="SSF56317">
    <property type="entry name" value="Carbon-nitrogen hydrolase"/>
    <property type="match status" value="1"/>
</dbReference>
<dbReference type="AlphaFoldDB" id="A0A3T0ECF3"/>
<keyword evidence="1" id="KW-0449">Lipoprotein</keyword>
<dbReference type="SUPFAM" id="SSF55729">
    <property type="entry name" value="Acyl-CoA N-acyltransferases (Nat)"/>
    <property type="match status" value="1"/>
</dbReference>
<dbReference type="InterPro" id="IPR000182">
    <property type="entry name" value="GNAT_dom"/>
</dbReference>
<keyword evidence="2" id="KW-1185">Reference proteome</keyword>
<evidence type="ECO:0000313" key="1">
    <source>
        <dbReference type="EMBL" id="AZU04964.1"/>
    </source>
</evidence>
<dbReference type="PANTHER" id="PTHR23088">
    <property type="entry name" value="NITRILASE-RELATED"/>
    <property type="match status" value="1"/>
</dbReference>
<dbReference type="GO" id="GO:0016747">
    <property type="term" value="F:acyltransferase activity, transferring groups other than amino-acyl groups"/>
    <property type="evidence" value="ECO:0007669"/>
    <property type="project" value="InterPro"/>
</dbReference>
<dbReference type="KEGG" id="gak:X907_2449"/>
<sequence length="519" mass="58624">MTDTRRSAKLTVRNATLADVPEILALQDRAYPNLPPDLPGMIRGQIQAFPEGQFLVEYEGDVVGWCATFIISEELAMSPHTWAEITGNGYAARHDEDGEWLYGMEVAVDPTRRRLRIGQRLYNARKQLCQAWGLKGVVFGGRLPGYKRRRKAYPTPEEYLAAIEAREVKDSVSNFQMRMGFEPVGVLKNYYPEDTDSLGHASLMVWRNPKFVEAPSGGKRPDPQTVRVAAVQFMARAVESTREFERNVEYFVDVCSDYRADFCVFPEMFTVALLSLEKRRLSPQESIAALSRHTPRFLEFMSQLAVRYNINIVGGSHPTETDDGEIQNVAYVFLRDGSVHAQEKIHPTPNERFWWNIKGGDFVHAIPTDCGPIGVLICYDSEFPELARRLADEGARILFVPYATDDRTGHLRVRYCSQARAIENQFYVVTAGNVGNLPDVENMDVNYAQSAILTPCDFPFARDGIAAETSENVETIAVADLRLDDLAESRRSGTVRNLRDRRFDLYRIVWNDGPGSGRS</sequence>
<keyword evidence="1" id="KW-0808">Transferase</keyword>
<accession>A0A3T0ECF3</accession>
<dbReference type="Proteomes" id="UP000286954">
    <property type="component" value="Chromosome"/>
</dbReference>
<dbReference type="CDD" id="cd04301">
    <property type="entry name" value="NAT_SF"/>
    <property type="match status" value="1"/>
</dbReference>
<proteinExistence type="predicted"/>
<dbReference type="PANTHER" id="PTHR23088:SF50">
    <property type="entry name" value="HYDROLASE YHCX"/>
    <property type="match status" value="1"/>
</dbReference>
<dbReference type="RefSeq" id="WP_127568354.1">
    <property type="nucleotide sequence ID" value="NZ_BMFB01000001.1"/>
</dbReference>
<dbReference type="PROSITE" id="PS51186">
    <property type="entry name" value="GNAT"/>
    <property type="match status" value="1"/>
</dbReference>
<dbReference type="Pfam" id="PF00795">
    <property type="entry name" value="CN_hydrolase"/>
    <property type="match status" value="1"/>
</dbReference>
<dbReference type="InterPro" id="IPR003010">
    <property type="entry name" value="C-N_Hydrolase"/>
</dbReference>
<dbReference type="Pfam" id="PF00583">
    <property type="entry name" value="Acetyltransf_1"/>
    <property type="match status" value="1"/>
</dbReference>
<gene>
    <name evidence="1" type="ORF">X907_2449</name>
</gene>
<organism evidence="1 2">
    <name type="scientific">Glycocaulis alkaliphilus</name>
    <dbReference type="NCBI Taxonomy" id="1434191"/>
    <lineage>
        <taxon>Bacteria</taxon>
        <taxon>Pseudomonadati</taxon>
        <taxon>Pseudomonadota</taxon>
        <taxon>Alphaproteobacteria</taxon>
        <taxon>Maricaulales</taxon>
        <taxon>Maricaulaceae</taxon>
        <taxon>Glycocaulis</taxon>
    </lineage>
</organism>
<name>A0A3T0ECF3_9PROT</name>
<keyword evidence="1" id="KW-0012">Acyltransferase</keyword>
<reference evidence="1 2" key="1">
    <citation type="submission" date="2016-12" db="EMBL/GenBank/DDBJ databases">
        <title>The genome of dimorphic prosthecate Glycocaulis alkaliphilus 6b-8t, isolated from crude oil dictates its adaptability in petroleum environments.</title>
        <authorList>
            <person name="Wu X.-L."/>
            <person name="Geng S."/>
        </authorList>
    </citation>
    <scope>NUCLEOTIDE SEQUENCE [LARGE SCALE GENOMIC DNA]</scope>
    <source>
        <strain evidence="1 2">6B-8</strain>
    </source>
</reference>
<dbReference type="Gene3D" id="3.60.110.10">
    <property type="entry name" value="Carbon-nitrogen hydrolase"/>
    <property type="match status" value="1"/>
</dbReference>
<dbReference type="InterPro" id="IPR036526">
    <property type="entry name" value="C-N_Hydrolase_sf"/>
</dbReference>
<dbReference type="PROSITE" id="PS50263">
    <property type="entry name" value="CN_HYDROLASE"/>
    <property type="match status" value="1"/>
</dbReference>
<protein>
    <submittedName>
        <fullName evidence="1">Nitrilase/cyanide hydratase and apolipoprotein N-acyltransferase</fullName>
    </submittedName>
</protein>
<dbReference type="Gene3D" id="3.40.630.30">
    <property type="match status" value="1"/>
</dbReference>